<name>A0A9Q5ZE81_NOSLI</name>
<protein>
    <submittedName>
        <fullName evidence="5">Short-chain dehydrogenase</fullName>
    </submittedName>
</protein>
<dbReference type="Gene3D" id="3.40.50.720">
    <property type="entry name" value="NAD(P)-binding Rossmann-like Domain"/>
    <property type="match status" value="1"/>
</dbReference>
<accession>A0A9Q5ZE81</accession>
<dbReference type="Pfam" id="PF00106">
    <property type="entry name" value="adh_short"/>
    <property type="match status" value="1"/>
</dbReference>
<dbReference type="Proteomes" id="UP000222310">
    <property type="component" value="Unassembled WGS sequence"/>
</dbReference>
<dbReference type="SUPFAM" id="SSF51735">
    <property type="entry name" value="NAD(P)-binding Rossmann-fold domains"/>
    <property type="match status" value="1"/>
</dbReference>
<dbReference type="EMBL" id="LAHD01000020">
    <property type="protein sequence ID" value="PHK04903.1"/>
    <property type="molecule type" value="Genomic_DNA"/>
</dbReference>
<dbReference type="InterPro" id="IPR057326">
    <property type="entry name" value="KR_dom"/>
</dbReference>
<dbReference type="RefSeq" id="WP_099066314.1">
    <property type="nucleotide sequence ID" value="NZ_LAHD01000020.1"/>
</dbReference>
<dbReference type="NCBIfam" id="NF006114">
    <property type="entry name" value="PRK08263.1"/>
    <property type="match status" value="1"/>
</dbReference>
<dbReference type="AlphaFoldDB" id="A0A9Q5ZE81"/>
<evidence type="ECO:0000256" key="1">
    <source>
        <dbReference type="ARBA" id="ARBA00006484"/>
    </source>
</evidence>
<dbReference type="NCBIfam" id="NF004824">
    <property type="entry name" value="PRK06180.1"/>
    <property type="match status" value="1"/>
</dbReference>
<comment type="caution">
    <text evidence="5">The sequence shown here is derived from an EMBL/GenBank/DDBJ whole genome shotgun (WGS) entry which is preliminary data.</text>
</comment>
<dbReference type="CDD" id="cd05374">
    <property type="entry name" value="17beta-HSD-like_SDR_c"/>
    <property type="match status" value="1"/>
</dbReference>
<dbReference type="InterPro" id="IPR036291">
    <property type="entry name" value="NAD(P)-bd_dom_sf"/>
</dbReference>
<dbReference type="PROSITE" id="PS00061">
    <property type="entry name" value="ADH_SHORT"/>
    <property type="match status" value="1"/>
</dbReference>
<comment type="similarity">
    <text evidence="1 3">Belongs to the short-chain dehydrogenases/reductases (SDR) family.</text>
</comment>
<sequence>MIKSSTIETKVWLITGTSKGLGRALAETVLEQGDTVVLTARNPELIQDLAASFPENTLAVQLDVTKPEEIQAAVKQAIAKFGRIDVLVNNAGYGILGAIEEVSNAEVRRQFETNFFGVLEVLRTVLPYMRQQGSGHIVNISSVGGFVGYAGTGIYNGTKFALEGISEALAQEVTPLGIKITIVEPGAFRTEFVTRSLVIADSEIKDYEIAIGEMRQGARDILDNQLEFQEPGNPKKAALAIIKAVNSENPPLRLALGEDAIYAINAKLESVKTELDTWKEVSFDTAFDELVSSSA</sequence>
<feature type="domain" description="Ketoreductase" evidence="4">
    <location>
        <begin position="10"/>
        <end position="191"/>
    </location>
</feature>
<dbReference type="PRINTS" id="PR00080">
    <property type="entry name" value="SDRFAMILY"/>
</dbReference>
<evidence type="ECO:0000313" key="6">
    <source>
        <dbReference type="Proteomes" id="UP000222310"/>
    </source>
</evidence>
<gene>
    <name evidence="5" type="ORF">VF08_09540</name>
</gene>
<evidence type="ECO:0000256" key="3">
    <source>
        <dbReference type="RuleBase" id="RU000363"/>
    </source>
</evidence>
<reference evidence="5 6" key="1">
    <citation type="submission" date="2015-02" db="EMBL/GenBank/DDBJ databases">
        <title>Nostoc linckia genome annotation.</title>
        <authorList>
            <person name="Zhou Z."/>
        </authorList>
    </citation>
    <scope>NUCLEOTIDE SEQUENCE [LARGE SCALE GENOMIC DNA]</scope>
    <source>
        <strain evidence="6">z8</strain>
    </source>
</reference>
<dbReference type="GO" id="GO:0016491">
    <property type="term" value="F:oxidoreductase activity"/>
    <property type="evidence" value="ECO:0007669"/>
    <property type="project" value="UniProtKB-KW"/>
</dbReference>
<dbReference type="SMART" id="SM00822">
    <property type="entry name" value="PKS_KR"/>
    <property type="match status" value="1"/>
</dbReference>
<dbReference type="InterPro" id="IPR051911">
    <property type="entry name" value="SDR_oxidoreductase"/>
</dbReference>
<evidence type="ECO:0000256" key="2">
    <source>
        <dbReference type="ARBA" id="ARBA00023002"/>
    </source>
</evidence>
<dbReference type="InterPro" id="IPR002347">
    <property type="entry name" value="SDR_fam"/>
</dbReference>
<keyword evidence="2" id="KW-0560">Oxidoreductase</keyword>
<evidence type="ECO:0000259" key="4">
    <source>
        <dbReference type="SMART" id="SM00822"/>
    </source>
</evidence>
<dbReference type="PANTHER" id="PTHR43976">
    <property type="entry name" value="SHORT CHAIN DEHYDROGENASE"/>
    <property type="match status" value="1"/>
</dbReference>
<dbReference type="PRINTS" id="PR00081">
    <property type="entry name" value="GDHRDH"/>
</dbReference>
<dbReference type="InterPro" id="IPR020904">
    <property type="entry name" value="Sc_DH/Rdtase_CS"/>
</dbReference>
<organism evidence="5 6">
    <name type="scientific">Nostoc linckia z8</name>
    <dbReference type="NCBI Taxonomy" id="1628746"/>
    <lineage>
        <taxon>Bacteria</taxon>
        <taxon>Bacillati</taxon>
        <taxon>Cyanobacteriota</taxon>
        <taxon>Cyanophyceae</taxon>
        <taxon>Nostocales</taxon>
        <taxon>Nostocaceae</taxon>
        <taxon>Nostoc</taxon>
    </lineage>
</organism>
<proteinExistence type="inferred from homology"/>
<dbReference type="GeneID" id="57094038"/>
<evidence type="ECO:0000313" key="5">
    <source>
        <dbReference type="EMBL" id="PHK04903.1"/>
    </source>
</evidence>
<dbReference type="PANTHER" id="PTHR43976:SF16">
    <property type="entry name" value="SHORT-CHAIN DEHYDROGENASE_REDUCTASE FAMILY PROTEIN"/>
    <property type="match status" value="1"/>
</dbReference>